<proteinExistence type="predicted"/>
<accession>A0A383TXF7</accession>
<name>A0A383TXF7_9FLAO</name>
<dbReference type="EMBL" id="UNSC01000015">
    <property type="protein sequence ID" value="SZD74369.1"/>
    <property type="molecule type" value="Genomic_DNA"/>
</dbReference>
<protein>
    <submittedName>
        <fullName evidence="1">Uncharacterized protein</fullName>
    </submittedName>
</protein>
<dbReference type="Proteomes" id="UP000262142">
    <property type="component" value="Unassembled WGS sequence"/>
</dbReference>
<evidence type="ECO:0000313" key="2">
    <source>
        <dbReference type="EMBL" id="SZD74369.1"/>
    </source>
</evidence>
<reference evidence="1 3" key="1">
    <citation type="submission" date="2018-09" db="EMBL/GenBank/DDBJ databases">
        <authorList>
            <consortium name="Pathogen Informatics"/>
        </authorList>
    </citation>
    <scope>NUCLEOTIDE SEQUENCE [LARGE SCALE GENOMIC DNA]</scope>
    <source>
        <strain evidence="1 3">OH-22767</strain>
    </source>
</reference>
<dbReference type="EMBL" id="UNSC01000001">
    <property type="protein sequence ID" value="SZD71463.1"/>
    <property type="molecule type" value="Genomic_DNA"/>
</dbReference>
<gene>
    <name evidence="1" type="ORF">SAMEA104719789_00562</name>
    <name evidence="2" type="ORF">SAMEA104719789_01795</name>
</gene>
<organism evidence="1 3">
    <name type="scientific">Candidatus Ornithobacterium hominis</name>
    <dbReference type="NCBI Taxonomy" id="2497989"/>
    <lineage>
        <taxon>Bacteria</taxon>
        <taxon>Pseudomonadati</taxon>
        <taxon>Bacteroidota</taxon>
        <taxon>Flavobacteriia</taxon>
        <taxon>Flavobacteriales</taxon>
        <taxon>Weeksellaceae</taxon>
        <taxon>Ornithobacterium</taxon>
    </lineage>
</organism>
<keyword evidence="3" id="KW-1185">Reference proteome</keyword>
<evidence type="ECO:0000313" key="1">
    <source>
        <dbReference type="EMBL" id="SZD71463.1"/>
    </source>
</evidence>
<dbReference type="AlphaFoldDB" id="A0A383TXF7"/>
<evidence type="ECO:0000313" key="3">
    <source>
        <dbReference type="Proteomes" id="UP000262142"/>
    </source>
</evidence>
<sequence>MVKNLEGNKNSIYICRPFERVIWKFDKKKDKFFLD</sequence>